<organism evidence="2 3">
    <name type="scientific">Linum trigynum</name>
    <dbReference type="NCBI Taxonomy" id="586398"/>
    <lineage>
        <taxon>Eukaryota</taxon>
        <taxon>Viridiplantae</taxon>
        <taxon>Streptophyta</taxon>
        <taxon>Embryophyta</taxon>
        <taxon>Tracheophyta</taxon>
        <taxon>Spermatophyta</taxon>
        <taxon>Magnoliopsida</taxon>
        <taxon>eudicotyledons</taxon>
        <taxon>Gunneridae</taxon>
        <taxon>Pentapetalae</taxon>
        <taxon>rosids</taxon>
        <taxon>fabids</taxon>
        <taxon>Malpighiales</taxon>
        <taxon>Linaceae</taxon>
        <taxon>Linum</taxon>
    </lineage>
</organism>
<dbReference type="Proteomes" id="UP001497516">
    <property type="component" value="Chromosome 9"/>
</dbReference>
<evidence type="ECO:0000313" key="2">
    <source>
        <dbReference type="EMBL" id="CAL1414459.1"/>
    </source>
</evidence>
<dbReference type="PANTHER" id="PTHR35120:SF2">
    <property type="entry name" value="AMINOTRANSFERASE-LIKE PLANT MOBILE DOMAIN-CONTAINING PROTEIN"/>
    <property type="match status" value="1"/>
</dbReference>
<reference evidence="2 3" key="1">
    <citation type="submission" date="2024-04" db="EMBL/GenBank/DDBJ databases">
        <authorList>
            <person name="Fracassetti M."/>
        </authorList>
    </citation>
    <scope>NUCLEOTIDE SEQUENCE [LARGE SCALE GENOMIC DNA]</scope>
</reference>
<dbReference type="PANTHER" id="PTHR35120">
    <property type="entry name" value="HISTONE ACETYLTRANSFERASE KAT6B-LIKE"/>
    <property type="match status" value="1"/>
</dbReference>
<feature type="compositionally biased region" description="Acidic residues" evidence="1">
    <location>
        <begin position="34"/>
        <end position="45"/>
    </location>
</feature>
<evidence type="ECO:0000256" key="1">
    <source>
        <dbReference type="SAM" id="MobiDB-lite"/>
    </source>
</evidence>
<name>A0AAV2GWC9_9ROSI</name>
<dbReference type="AlphaFoldDB" id="A0AAV2GWC9"/>
<protein>
    <submittedName>
        <fullName evidence="2">Uncharacterized protein</fullName>
    </submittedName>
</protein>
<dbReference type="EMBL" id="OZ034822">
    <property type="protein sequence ID" value="CAL1414459.1"/>
    <property type="molecule type" value="Genomic_DNA"/>
</dbReference>
<evidence type="ECO:0000313" key="3">
    <source>
        <dbReference type="Proteomes" id="UP001497516"/>
    </source>
</evidence>
<keyword evidence="3" id="KW-1185">Reference proteome</keyword>
<feature type="region of interest" description="Disordered" evidence="1">
    <location>
        <begin position="25"/>
        <end position="46"/>
    </location>
</feature>
<proteinExistence type="predicted"/>
<sequence length="192" mass="22026">MKTPRCSNRRRTHHLNILPRIRLPQSSETLTMNDDPDSQDSDTNQEDLTSSALMISFSPTSASSTRRLVGGGGGGLKGKKSKRLIASRLKNILKRLGLWDFVKLRFDANIRFDLVAQLIASYDPQQRDSYVNEARVKVSRPDLARALKFRSRRTRFRRRRLPPGRRKRAKKRLRSSTNWSRLGCCCTTTIRG</sequence>
<gene>
    <name evidence="2" type="ORF">LTRI10_LOCUS53616</name>
</gene>
<accession>A0AAV2GWC9</accession>